<dbReference type="VEuPathDB" id="FungiDB:PV06_11699"/>
<dbReference type="SUPFAM" id="SSF51735">
    <property type="entry name" value="NAD(P)-binding Rossmann-fold domains"/>
    <property type="match status" value="1"/>
</dbReference>
<evidence type="ECO:0000256" key="2">
    <source>
        <dbReference type="ARBA" id="ARBA00023002"/>
    </source>
</evidence>
<comment type="similarity">
    <text evidence="1">Belongs to the zinc-containing alcohol dehydrogenase family.</text>
</comment>
<proteinExistence type="inferred from homology"/>
<evidence type="ECO:0000256" key="1">
    <source>
        <dbReference type="ARBA" id="ARBA00008072"/>
    </source>
</evidence>
<dbReference type="GO" id="GO:0016651">
    <property type="term" value="F:oxidoreductase activity, acting on NAD(P)H"/>
    <property type="evidence" value="ECO:0007669"/>
    <property type="project" value="InterPro"/>
</dbReference>
<dbReference type="InterPro" id="IPR013154">
    <property type="entry name" value="ADH-like_N"/>
</dbReference>
<dbReference type="InterPro" id="IPR011032">
    <property type="entry name" value="GroES-like_sf"/>
</dbReference>
<dbReference type="SMART" id="SM00829">
    <property type="entry name" value="PKS_ER"/>
    <property type="match status" value="1"/>
</dbReference>
<keyword evidence="2" id="KW-0560">Oxidoreductase</keyword>
<evidence type="ECO:0000313" key="5">
    <source>
        <dbReference type="Proteomes" id="UP000053342"/>
    </source>
</evidence>
<dbReference type="HOGENOM" id="CLU_026673_16_0_1"/>
<sequence length="355" mass="37875">MKSAHIFRKGEADIEVKVQDVPVPTPAEDQVLVKVVAAGSNPIDWKCVFFGPDAVGTNTGLDIAGIVAAVGSQVGEFKVGDRIVSFHQPHTPYGAYATFAIATEKLSFHLPAQISFEEGATIPVTATTAAIALFARLGLPDPWQSVDTSIHRRQACKGGVLVYGGSTAVGAFAIKLLKHTGIHPIIAVAGKGVDYVRSLMDPAQGDAVVDYRKGSESLVRELREVIPKDGKLLYALDAVSDYGSDSNIAQVLDPEGSYTHIFPGKVYESLPPTVRQIATTGTSVFGVPDDLRDLGYVWMRLFSLGLREGWLQGHPHQVIPGGLEGVGTGLNMLKEGKASAVKYVYRIEETPGVKA</sequence>
<reference evidence="4 5" key="1">
    <citation type="submission" date="2015-01" db="EMBL/GenBank/DDBJ databases">
        <title>The Genome Sequence of Exophiala oligosperma CBS72588.</title>
        <authorList>
            <consortium name="The Broad Institute Genomics Platform"/>
            <person name="Cuomo C."/>
            <person name="de Hoog S."/>
            <person name="Gorbushina A."/>
            <person name="Stielow B."/>
            <person name="Teixiera M."/>
            <person name="Abouelleil A."/>
            <person name="Chapman S.B."/>
            <person name="Priest M."/>
            <person name="Young S.K."/>
            <person name="Wortman J."/>
            <person name="Nusbaum C."/>
            <person name="Birren B."/>
        </authorList>
    </citation>
    <scope>NUCLEOTIDE SEQUENCE [LARGE SCALE GENOMIC DNA]</scope>
    <source>
        <strain evidence="4 5">CBS 72588</strain>
    </source>
</reference>
<keyword evidence="5" id="KW-1185">Reference proteome</keyword>
<dbReference type="SUPFAM" id="SSF50129">
    <property type="entry name" value="GroES-like"/>
    <property type="match status" value="1"/>
</dbReference>
<evidence type="ECO:0000259" key="3">
    <source>
        <dbReference type="SMART" id="SM00829"/>
    </source>
</evidence>
<feature type="domain" description="Enoyl reductase (ER)" evidence="3">
    <location>
        <begin position="10"/>
        <end position="285"/>
    </location>
</feature>
<dbReference type="InterPro" id="IPR036291">
    <property type="entry name" value="NAD(P)-bd_dom_sf"/>
</dbReference>
<organism evidence="4 5">
    <name type="scientific">Exophiala oligosperma</name>
    <dbReference type="NCBI Taxonomy" id="215243"/>
    <lineage>
        <taxon>Eukaryota</taxon>
        <taxon>Fungi</taxon>
        <taxon>Dikarya</taxon>
        <taxon>Ascomycota</taxon>
        <taxon>Pezizomycotina</taxon>
        <taxon>Eurotiomycetes</taxon>
        <taxon>Chaetothyriomycetidae</taxon>
        <taxon>Chaetothyriales</taxon>
        <taxon>Herpotrichiellaceae</taxon>
        <taxon>Exophiala</taxon>
    </lineage>
</organism>
<dbReference type="InterPro" id="IPR047122">
    <property type="entry name" value="Trans-enoyl_RdTase-like"/>
</dbReference>
<dbReference type="GeneID" id="27363773"/>
<dbReference type="STRING" id="215243.A0A0D2A6S9"/>
<dbReference type="Proteomes" id="UP000053342">
    <property type="component" value="Unassembled WGS sequence"/>
</dbReference>
<dbReference type="Pfam" id="PF08240">
    <property type="entry name" value="ADH_N"/>
    <property type="match status" value="1"/>
</dbReference>
<dbReference type="OrthoDB" id="3233595at2759"/>
<protein>
    <recommendedName>
        <fullName evidence="3">Enoyl reductase (ER) domain-containing protein</fullName>
    </recommendedName>
</protein>
<gene>
    <name evidence="4" type="ORF">PV06_11699</name>
</gene>
<name>A0A0D2A6S9_9EURO</name>
<dbReference type="Gene3D" id="3.40.50.720">
    <property type="entry name" value="NAD(P)-binding Rossmann-like Domain"/>
    <property type="match status" value="1"/>
</dbReference>
<dbReference type="RefSeq" id="XP_016256217.1">
    <property type="nucleotide sequence ID" value="XM_016413411.1"/>
</dbReference>
<accession>A0A0D2A6S9</accession>
<dbReference type="Gene3D" id="3.90.180.10">
    <property type="entry name" value="Medium-chain alcohol dehydrogenases, catalytic domain"/>
    <property type="match status" value="1"/>
</dbReference>
<dbReference type="PANTHER" id="PTHR45348">
    <property type="entry name" value="HYPOTHETICAL OXIDOREDUCTASE (EUROFUNG)"/>
    <property type="match status" value="1"/>
</dbReference>
<dbReference type="CDD" id="cd08249">
    <property type="entry name" value="enoyl_reductase_like"/>
    <property type="match status" value="1"/>
</dbReference>
<dbReference type="InterPro" id="IPR020843">
    <property type="entry name" value="ER"/>
</dbReference>
<dbReference type="EMBL" id="KN847383">
    <property type="protein sequence ID" value="KIW36001.1"/>
    <property type="molecule type" value="Genomic_DNA"/>
</dbReference>
<dbReference type="PANTHER" id="PTHR45348:SF5">
    <property type="entry name" value="OXIDOREDUCTASE, PUTATIVE (AFU_ORTHOLOGUE AFUA_8G01420)-RELATED"/>
    <property type="match status" value="1"/>
</dbReference>
<dbReference type="AlphaFoldDB" id="A0A0D2A6S9"/>
<evidence type="ECO:0000313" key="4">
    <source>
        <dbReference type="EMBL" id="KIW36001.1"/>
    </source>
</evidence>